<reference evidence="3" key="1">
    <citation type="journal article" date="2017" name="Appl. Environ. Microbiol.">
        <title>Molecular characterization of an Endozoicomonas-like organism causing infection in king scallop Pecten maximus L.</title>
        <authorList>
            <person name="Cano I."/>
            <person name="van Aerle R."/>
            <person name="Ross S."/>
            <person name="Verner-Jeffreys D.W."/>
            <person name="Paley R.K."/>
            <person name="Rimmer G."/>
            <person name="Ryder D."/>
            <person name="Hooper P."/>
            <person name="Stone D."/>
            <person name="Feist S.W."/>
        </authorList>
    </citation>
    <scope>NUCLEOTIDE SEQUENCE</scope>
</reference>
<keyword evidence="1" id="KW-0804">Transcription</keyword>
<protein>
    <submittedName>
        <fullName evidence="3">Transcription antitermination protein RfaH</fullName>
    </submittedName>
</protein>
<evidence type="ECO:0000256" key="1">
    <source>
        <dbReference type="ARBA" id="ARBA00023163"/>
    </source>
</evidence>
<evidence type="ECO:0000313" key="3">
    <source>
        <dbReference type="EMBL" id="PJE79741.1"/>
    </source>
</evidence>
<dbReference type="SMART" id="SM00738">
    <property type="entry name" value="NGN"/>
    <property type="match status" value="1"/>
</dbReference>
<name>A0A2H9T913_9ZZZZ</name>
<feature type="domain" description="NusG-like N-terminal" evidence="2">
    <location>
        <begin position="8"/>
        <end position="123"/>
    </location>
</feature>
<gene>
    <name evidence="3" type="primary">rfaH</name>
    <name evidence="3" type="ORF">CI610_01277</name>
</gene>
<dbReference type="InterPro" id="IPR006645">
    <property type="entry name" value="NGN-like_dom"/>
</dbReference>
<proteinExistence type="predicted"/>
<accession>A0A2H9T913</accession>
<sequence>MSQYEQMQPGWYLLKTKRREELRARDHLDNQGFDTYCPEVQKLGETQKKLLFPGYLFLSLGLKDLEKYYKIRSTRGVSEIINFKRITKKLHEDNRLSLDQSRAMGGVLPEPIPNGEAVIQQVNDLITVLQTQPQDNKKQFKAGDNVIIDNPLYKHLQATFIKGLNMDRGLVLINYIKSQRNAAGHIEKSCVASGQKVAIKIRELEFCDKH</sequence>
<dbReference type="Pfam" id="PF02357">
    <property type="entry name" value="NusG"/>
    <property type="match status" value="1"/>
</dbReference>
<organism evidence="3">
    <name type="scientific">invertebrate metagenome</name>
    <dbReference type="NCBI Taxonomy" id="1711999"/>
    <lineage>
        <taxon>unclassified sequences</taxon>
        <taxon>metagenomes</taxon>
        <taxon>organismal metagenomes</taxon>
    </lineage>
</organism>
<dbReference type="AlphaFoldDB" id="A0A2H9T913"/>
<comment type="caution">
    <text evidence="3">The sequence shown here is derived from an EMBL/GenBank/DDBJ whole genome shotgun (WGS) entry which is preliminary data.</text>
</comment>
<evidence type="ECO:0000259" key="2">
    <source>
        <dbReference type="SMART" id="SM00738"/>
    </source>
</evidence>
<dbReference type="Gene3D" id="3.30.70.940">
    <property type="entry name" value="NusG, N-terminal domain"/>
    <property type="match status" value="1"/>
</dbReference>
<dbReference type="EMBL" id="NSIT01000050">
    <property type="protein sequence ID" value="PJE79741.1"/>
    <property type="molecule type" value="Genomic_DNA"/>
</dbReference>
<dbReference type="InterPro" id="IPR036735">
    <property type="entry name" value="NGN_dom_sf"/>
</dbReference>
<dbReference type="GO" id="GO:0006354">
    <property type="term" value="P:DNA-templated transcription elongation"/>
    <property type="evidence" value="ECO:0007669"/>
    <property type="project" value="InterPro"/>
</dbReference>
<dbReference type="SUPFAM" id="SSF82679">
    <property type="entry name" value="N-utilization substance G protein NusG, N-terminal domain"/>
    <property type="match status" value="1"/>
</dbReference>